<dbReference type="STRING" id="863239.GCA_000213935_02639"/>
<proteinExistence type="inferred from homology"/>
<evidence type="ECO:0000256" key="2">
    <source>
        <dbReference type="ARBA" id="ARBA00009695"/>
    </source>
</evidence>
<dbReference type="Pfam" id="PF02631">
    <property type="entry name" value="RecX_HTH2"/>
    <property type="match status" value="1"/>
</dbReference>
<dbReference type="InterPro" id="IPR036388">
    <property type="entry name" value="WH-like_DNA-bd_sf"/>
</dbReference>
<protein>
    <recommendedName>
        <fullName evidence="3">Regulatory protein RecX</fullName>
    </recommendedName>
</protein>
<dbReference type="PANTHER" id="PTHR33602">
    <property type="entry name" value="REGULATORY PROTEIN RECX FAMILY PROTEIN"/>
    <property type="match status" value="1"/>
</dbReference>
<evidence type="ECO:0000313" key="6">
    <source>
        <dbReference type="EMBL" id="HCT13343.1"/>
    </source>
</evidence>
<gene>
    <name evidence="6" type="ORF">DIW82_00715</name>
</gene>
<evidence type="ECO:0000256" key="4">
    <source>
        <dbReference type="ARBA" id="ARBA00022490"/>
    </source>
</evidence>
<dbReference type="EMBL" id="DQID01000016">
    <property type="protein sequence ID" value="HCT13343.1"/>
    <property type="molecule type" value="Genomic_DNA"/>
</dbReference>
<dbReference type="GO" id="GO:0005737">
    <property type="term" value="C:cytoplasm"/>
    <property type="evidence" value="ECO:0007669"/>
    <property type="project" value="UniProtKB-SubCell"/>
</dbReference>
<comment type="subcellular location">
    <subcellularLocation>
        <location evidence="1">Cytoplasm</location>
    </subcellularLocation>
</comment>
<name>A0A3D4SVN8_9CORY</name>
<dbReference type="PANTHER" id="PTHR33602:SF1">
    <property type="entry name" value="REGULATORY PROTEIN RECX FAMILY PROTEIN"/>
    <property type="match status" value="1"/>
</dbReference>
<dbReference type="InterPro" id="IPR003783">
    <property type="entry name" value="Regulatory_RecX"/>
</dbReference>
<comment type="caution">
    <text evidence="6">The sequence shown here is derived from an EMBL/GenBank/DDBJ whole genome shotgun (WGS) entry which is preliminary data.</text>
</comment>
<dbReference type="GO" id="GO:0006282">
    <property type="term" value="P:regulation of DNA repair"/>
    <property type="evidence" value="ECO:0007669"/>
    <property type="project" value="InterPro"/>
</dbReference>
<comment type="similarity">
    <text evidence="2">Belongs to the RecX family.</text>
</comment>
<dbReference type="Proteomes" id="UP000261739">
    <property type="component" value="Unassembled WGS sequence"/>
</dbReference>
<evidence type="ECO:0000313" key="7">
    <source>
        <dbReference type="Proteomes" id="UP000261739"/>
    </source>
</evidence>
<keyword evidence="4" id="KW-0963">Cytoplasm</keyword>
<sequence length="164" mass="18156">MPGDDTGRTDRLERLRAAIEAVQSGGGEPLVDELAEERLAPLTAKANRLIEQRDRSVAELRRRLTDSLDEGDDPALVEAVIDRCLRAGMLDDARFAHEWVRQRAANQRKSVAVLRRELREKGVAAPVIEEALEQVSEADQDRVLGELVTKKAGTVKTVPADRRG</sequence>
<dbReference type="AlphaFoldDB" id="A0A3D4SVN8"/>
<evidence type="ECO:0000256" key="1">
    <source>
        <dbReference type="ARBA" id="ARBA00004496"/>
    </source>
</evidence>
<organism evidence="6 7">
    <name type="scientific">Corynebacterium nuruki</name>
    <dbReference type="NCBI Taxonomy" id="1032851"/>
    <lineage>
        <taxon>Bacteria</taxon>
        <taxon>Bacillati</taxon>
        <taxon>Actinomycetota</taxon>
        <taxon>Actinomycetes</taxon>
        <taxon>Mycobacteriales</taxon>
        <taxon>Corynebacteriaceae</taxon>
        <taxon>Corynebacterium</taxon>
    </lineage>
</organism>
<evidence type="ECO:0000259" key="5">
    <source>
        <dbReference type="Pfam" id="PF02631"/>
    </source>
</evidence>
<dbReference type="Gene3D" id="1.10.10.10">
    <property type="entry name" value="Winged helix-like DNA-binding domain superfamily/Winged helix DNA-binding domain"/>
    <property type="match status" value="2"/>
</dbReference>
<dbReference type="InterPro" id="IPR053924">
    <property type="entry name" value="RecX_HTH_2nd"/>
</dbReference>
<feature type="domain" description="RecX second three-helical" evidence="5">
    <location>
        <begin position="91"/>
        <end position="132"/>
    </location>
</feature>
<reference evidence="6 7" key="1">
    <citation type="journal article" date="2018" name="Nat. Biotechnol.">
        <title>A standardized bacterial taxonomy based on genome phylogeny substantially revises the tree of life.</title>
        <authorList>
            <person name="Parks D.H."/>
            <person name="Chuvochina M."/>
            <person name="Waite D.W."/>
            <person name="Rinke C."/>
            <person name="Skarshewski A."/>
            <person name="Chaumeil P.A."/>
            <person name="Hugenholtz P."/>
        </authorList>
    </citation>
    <scope>NUCLEOTIDE SEQUENCE [LARGE SCALE GENOMIC DNA]</scope>
    <source>
        <strain evidence="6">UBA11247</strain>
    </source>
</reference>
<accession>A0A3D4SVN8</accession>
<evidence type="ECO:0000256" key="3">
    <source>
        <dbReference type="ARBA" id="ARBA00018111"/>
    </source>
</evidence>
<feature type="non-terminal residue" evidence="6">
    <location>
        <position position="164"/>
    </location>
</feature>